<evidence type="ECO:0000313" key="1">
    <source>
        <dbReference type="EMBL" id="PRR84651.1"/>
    </source>
</evidence>
<gene>
    <name evidence="1" type="ORF">CLVI_01740</name>
</gene>
<comment type="caution">
    <text evidence="1">The sequence shown here is derived from an EMBL/GenBank/DDBJ whole genome shotgun (WGS) entry which is preliminary data.</text>
</comment>
<dbReference type="EMBL" id="PVXQ01000001">
    <property type="protein sequence ID" value="PRR84651.1"/>
    <property type="molecule type" value="Genomic_DNA"/>
</dbReference>
<sequence length="83" mass="9431">MVIVFSPLCQKEIIKAIESFEIDGDQVFSIKEREGMKLIFNSTIENEDEACKVAKKIMSGIKYSSGLNYCVVSYDGKEIKWIT</sequence>
<dbReference type="AlphaFoldDB" id="A0A2T0BL95"/>
<accession>A0A2T0BL95</accession>
<dbReference type="OrthoDB" id="2881498at2"/>
<organism evidence="1 2">
    <name type="scientific">Clostridium vincentii</name>
    <dbReference type="NCBI Taxonomy" id="52704"/>
    <lineage>
        <taxon>Bacteria</taxon>
        <taxon>Bacillati</taxon>
        <taxon>Bacillota</taxon>
        <taxon>Clostridia</taxon>
        <taxon>Eubacteriales</taxon>
        <taxon>Clostridiaceae</taxon>
        <taxon>Clostridium</taxon>
    </lineage>
</organism>
<name>A0A2T0BL95_9CLOT</name>
<protein>
    <submittedName>
        <fullName evidence="1">Uncharacterized protein</fullName>
    </submittedName>
</protein>
<proteinExistence type="predicted"/>
<dbReference type="RefSeq" id="WP_106058227.1">
    <property type="nucleotide sequence ID" value="NZ_PVXQ01000001.1"/>
</dbReference>
<evidence type="ECO:0000313" key="2">
    <source>
        <dbReference type="Proteomes" id="UP000239471"/>
    </source>
</evidence>
<keyword evidence="2" id="KW-1185">Reference proteome</keyword>
<reference evidence="1 2" key="1">
    <citation type="submission" date="2018-03" db="EMBL/GenBank/DDBJ databases">
        <title>Genome sequence of Clostridium vincentii DSM 10228.</title>
        <authorList>
            <person name="Poehlein A."/>
            <person name="Daniel R."/>
        </authorList>
    </citation>
    <scope>NUCLEOTIDE SEQUENCE [LARGE SCALE GENOMIC DNA]</scope>
    <source>
        <strain evidence="1 2">DSM 10228</strain>
    </source>
</reference>
<dbReference type="Proteomes" id="UP000239471">
    <property type="component" value="Unassembled WGS sequence"/>
</dbReference>